<sequence>MAPSLSQQRRANVRSASAVSNYVNISSSTKNSSGRIVKKTRRLTPAQMLLLKVETERNMREREAAMTEADRRERDRRRDIPEAFSLDANDGDYEDDILRGTTAMDISNSGEGPSEEDVRNSDETLLDGLRRHHNRLFSRRHDRRTRRDRTQIMVAAFAAQMERMADAYVGWSLATAESGLGGTYVPPPDSVVERTQNVLVVDVFSTYYEDVPMIQGDLLVASAYVRQGLMPVSPYFPGVVITIRALETFRVAHLRCPRLGVQAWVRALCDLHGVPPRTYLAQQFTVAFDLYLAIRAVVDKRVQVALARNTPNWRLKNSCPACLYKLEGEEELLFPMLATIDGNNSLKRFWRREREDFDEDGAVIPGASKERVDNREPAGDYYLPREEVDRWAKEGLDEMMKGFVANDDWLEDEDGCGERWQNMKEDVTARAYGMYDETGIFPALCRHNFMLVVVDMVKSGELAKYGFAVTNHLMRTLGKLGLGYDIGCKFDKMVKSHPGLAALAAETGFKCLVGAFHGCGHCRCCQVKNLTTYVEGVGLEGLEGCESFFSKSNALASTTRYATAFHRKQAITEYFKHADTFDAYQSLSLLLCNKYRAALKVKATLPALLHTMAALNLESRDVFATWLEKEKVFLQTLSKEPPQETLEMEYYQKLVNLVDHEERLTEVLSLPAPEAPPAADAAGYQRAAAATRAIETQRRHALERRDKSLATVQDLEARLGTERWVPGGEKWEGAATMVGRRRYQRALDALEGLIIARMFELFKVNLAGTGYKLRKHIAKALQARSKAVKAAIERYNAAADGMTPRKPTLSWEQVVDFAFLSDFDLLREGREDIREEPWALPSGRAAMDQHFKLLRADEEIKRLNLEIRRFVTYIDDEDAFLAHHETRLRTGGNPGLAHQVGLHRMERARFDSMHLERLGKLSTEHGFTGSISCGVSVSKERHEGVARAVGDTEMPAPRSTDVHMAPARRNEAGREEDEDDGEDADLDELADTFVSIVQIAHDDRHQSLGSASQLVASVIPLTMLFKSSVIVAALGCVLSTSAAPAVATPGPVPVVANAAAIASGLKMEPSMNHRLTKLLTDSSGKLLTGDALRQLTVFDFNNQPAGSKGGSILLATVDNFPILEELGISGAISIVEPCGLNLPHTHPRANEFFTVIDGILGTGFVQENGFNTVIETQLGKYQGTVFPMGSLHYQQNPTCSPAVFVASLNNEDPGRSDMGASYWMLPSDIVDAALGYPETIGGSSIDAWRSKLPANLAAGVDSCLKACGLSA</sequence>
<feature type="region of interest" description="Disordered" evidence="5">
    <location>
        <begin position="952"/>
        <end position="983"/>
    </location>
</feature>
<name>A0AAD6XPG6_9AGAR</name>
<protein>
    <recommendedName>
        <fullName evidence="6">Cupin type-1 domain-containing protein</fullName>
    </recommendedName>
</protein>
<dbReference type="InterPro" id="IPR001929">
    <property type="entry name" value="Germin"/>
</dbReference>
<dbReference type="EMBL" id="JARJCN010000039">
    <property type="protein sequence ID" value="KAJ7083998.1"/>
    <property type="molecule type" value="Genomic_DNA"/>
</dbReference>
<dbReference type="InterPro" id="IPR006045">
    <property type="entry name" value="Cupin_1"/>
</dbReference>
<dbReference type="PANTHER" id="PTHR33096:SF1">
    <property type="entry name" value="CXC1-LIKE CYSTEINE CLUSTER ASSOCIATED WITH KDZ TRANSPOSASES DOMAIN-CONTAINING PROTEIN"/>
    <property type="match status" value="1"/>
</dbReference>
<dbReference type="InterPro" id="IPR040521">
    <property type="entry name" value="KDZ"/>
</dbReference>
<evidence type="ECO:0000313" key="8">
    <source>
        <dbReference type="Proteomes" id="UP001222325"/>
    </source>
</evidence>
<dbReference type="SUPFAM" id="SSF51182">
    <property type="entry name" value="RmlC-like cupins"/>
    <property type="match status" value="1"/>
</dbReference>
<accession>A0AAD6XPG6</accession>
<dbReference type="InterPro" id="IPR014710">
    <property type="entry name" value="RmlC-like_jellyroll"/>
</dbReference>
<dbReference type="Gene3D" id="2.60.120.10">
    <property type="entry name" value="Jelly Rolls"/>
    <property type="match status" value="1"/>
</dbReference>
<gene>
    <name evidence="7" type="ORF">B0H15DRAFT_951749</name>
</gene>
<dbReference type="InterPro" id="IPR011051">
    <property type="entry name" value="RmlC_Cupin_sf"/>
</dbReference>
<keyword evidence="8" id="KW-1185">Reference proteome</keyword>
<keyword evidence="4" id="KW-0464">Manganese</keyword>
<evidence type="ECO:0000256" key="5">
    <source>
        <dbReference type="SAM" id="MobiDB-lite"/>
    </source>
</evidence>
<dbReference type="Pfam" id="PF00190">
    <property type="entry name" value="Cupin_1"/>
    <property type="match status" value="1"/>
</dbReference>
<dbReference type="Proteomes" id="UP001222325">
    <property type="component" value="Unassembled WGS sequence"/>
</dbReference>
<evidence type="ECO:0000256" key="2">
    <source>
        <dbReference type="ARBA" id="ARBA00007456"/>
    </source>
</evidence>
<feature type="compositionally biased region" description="Acidic residues" evidence="5">
    <location>
        <begin position="974"/>
        <end position="983"/>
    </location>
</feature>
<dbReference type="AlphaFoldDB" id="A0AAD6XPG6"/>
<dbReference type="PANTHER" id="PTHR33096">
    <property type="entry name" value="CXC2 DOMAIN-CONTAINING PROTEIN"/>
    <property type="match status" value="1"/>
</dbReference>
<evidence type="ECO:0000256" key="4">
    <source>
        <dbReference type="ARBA" id="ARBA00023211"/>
    </source>
</evidence>
<dbReference type="GO" id="GO:0030145">
    <property type="term" value="F:manganese ion binding"/>
    <property type="evidence" value="ECO:0007669"/>
    <property type="project" value="InterPro"/>
</dbReference>
<evidence type="ECO:0000259" key="6">
    <source>
        <dbReference type="SMART" id="SM00835"/>
    </source>
</evidence>
<evidence type="ECO:0000256" key="1">
    <source>
        <dbReference type="ARBA" id="ARBA00004613"/>
    </source>
</evidence>
<dbReference type="GO" id="GO:0005576">
    <property type="term" value="C:extracellular region"/>
    <property type="evidence" value="ECO:0007669"/>
    <property type="project" value="UniProtKB-SubCell"/>
</dbReference>
<dbReference type="Pfam" id="PF18758">
    <property type="entry name" value="KDZ"/>
    <property type="match status" value="1"/>
</dbReference>
<comment type="subcellular location">
    <subcellularLocation>
        <location evidence="1">Secreted</location>
    </subcellularLocation>
</comment>
<proteinExistence type="inferred from homology"/>
<dbReference type="SMART" id="SM00835">
    <property type="entry name" value="Cupin_1"/>
    <property type="match status" value="1"/>
</dbReference>
<keyword evidence="3" id="KW-0964">Secreted</keyword>
<evidence type="ECO:0000256" key="3">
    <source>
        <dbReference type="ARBA" id="ARBA00022525"/>
    </source>
</evidence>
<organism evidence="7 8">
    <name type="scientific">Mycena belliarum</name>
    <dbReference type="NCBI Taxonomy" id="1033014"/>
    <lineage>
        <taxon>Eukaryota</taxon>
        <taxon>Fungi</taxon>
        <taxon>Dikarya</taxon>
        <taxon>Basidiomycota</taxon>
        <taxon>Agaricomycotina</taxon>
        <taxon>Agaricomycetes</taxon>
        <taxon>Agaricomycetidae</taxon>
        <taxon>Agaricales</taxon>
        <taxon>Marasmiineae</taxon>
        <taxon>Mycenaceae</taxon>
        <taxon>Mycena</taxon>
    </lineage>
</organism>
<reference evidence="7" key="1">
    <citation type="submission" date="2023-03" db="EMBL/GenBank/DDBJ databases">
        <title>Massive genome expansion in bonnet fungi (Mycena s.s.) driven by repeated elements and novel gene families across ecological guilds.</title>
        <authorList>
            <consortium name="Lawrence Berkeley National Laboratory"/>
            <person name="Harder C.B."/>
            <person name="Miyauchi S."/>
            <person name="Viragh M."/>
            <person name="Kuo A."/>
            <person name="Thoen E."/>
            <person name="Andreopoulos B."/>
            <person name="Lu D."/>
            <person name="Skrede I."/>
            <person name="Drula E."/>
            <person name="Henrissat B."/>
            <person name="Morin E."/>
            <person name="Kohler A."/>
            <person name="Barry K."/>
            <person name="LaButti K."/>
            <person name="Morin E."/>
            <person name="Salamov A."/>
            <person name="Lipzen A."/>
            <person name="Mereny Z."/>
            <person name="Hegedus B."/>
            <person name="Baldrian P."/>
            <person name="Stursova M."/>
            <person name="Weitz H."/>
            <person name="Taylor A."/>
            <person name="Grigoriev I.V."/>
            <person name="Nagy L.G."/>
            <person name="Martin F."/>
            <person name="Kauserud H."/>
        </authorList>
    </citation>
    <scope>NUCLEOTIDE SEQUENCE</scope>
    <source>
        <strain evidence="7">CBHHK173m</strain>
    </source>
</reference>
<evidence type="ECO:0000313" key="7">
    <source>
        <dbReference type="EMBL" id="KAJ7083998.1"/>
    </source>
</evidence>
<dbReference type="PRINTS" id="PR00325">
    <property type="entry name" value="GERMIN"/>
</dbReference>
<dbReference type="CDD" id="cd02241">
    <property type="entry name" value="cupin_OxOx"/>
    <property type="match status" value="1"/>
</dbReference>
<comment type="caution">
    <text evidence="7">The sequence shown here is derived from an EMBL/GenBank/DDBJ whole genome shotgun (WGS) entry which is preliminary data.</text>
</comment>
<comment type="similarity">
    <text evidence="2">Belongs to the germin family.</text>
</comment>
<feature type="domain" description="Cupin type-1" evidence="6">
    <location>
        <begin position="1098"/>
        <end position="1242"/>
    </location>
</feature>